<dbReference type="InterPro" id="IPR027038">
    <property type="entry name" value="RanGap"/>
</dbReference>
<evidence type="ECO:0000256" key="1">
    <source>
        <dbReference type="ARBA" id="ARBA00022468"/>
    </source>
</evidence>
<sequence>MEDARLTSEEEALMALLQQEQALAAGQPEVSTAAEQLLHEMMRHQVVDEDAAASQEDVRSLLEMMAQQERMVAMEQQQEPQIPLRPTSHYLTVAQDGTILEATETVTGFPPNALLMTSWFDAVYDEDIPGFLACKQYFWDKGETIVHVYLRRRSLDGDWIWLKTKVIDYIDQPVQGYIVQEDAVAPEEEEYAIEVNRITRIAAILVQAVEAARASPEQQQQQHPMAETTNPPSNNAAAAPMNTGPNVPGGNTEIPLVADDAAAYQAWLRQATQANEAGMAAGRGVASLPNNSNGSTADQFQNNSNHKLSAATDSLQSIMQAASNGGAVEMATEKGNSDPEPRDDAIAALEKELMSQTAEQKKSFDPMSALKAVRAGICLDLGMIRLSHNEVKLVTLVLTGRIQIDQVGVLLFKALNSEGLTAALGAFQTESERNLLFQQSQPPLHSLELPRRRPRPPEFGAPAPIPKGMSPAAISVINLSYTYIGNSGVDLLSEILYVDGSSLRTLDLSFCGIEEKGIISLAKGLTKRKRKNLNPLKGVVLAGNYISYRAAKDLGLALSPSLGRSTNRRHKHMKNQGKTGYDEESESSEDDSDDDDDIFSHIPTTGKRRGSLRRSMVKPAKKKACCDKDHGLQVLHLGATSLTGEALFQLLQGLGPHCPICELSIPSNHIGATGAKVLVEFIEANGNQGHAPMQFLTRLDLTNNHLGNDGTAKLTRAISKRNKVHFVDLRLSSNDIGSAGVETIMNKLLLHNILSLSLDKNNIGDQGCQLVAASLRSMHTLSRLNLSFNQIGSRGVNTLMKTLIACDSITYLGLSGNIMKISGAIAMGFTLAQHPRLEELDLDNCCLSQAAQCHIVAGVISNRWVPMKVLNGFQAGPPMAAIGAIDVFAHTLSNEECFSLRRDEQMKTILQWMESNRTARQNGRSTASVSDSQYLTPEFVSTMNDVHGSPSQNAYLRMLGWLSKIPFDEDELTSLRKYFYDVDGGEGDRGSDGYINLKLRGDLLAALDSGVADEIRDNVPGLEFHYKGSVGMDLAKINKGKLSKWSSLRGSFSDVMPELVVGELAEQKPMAMETVSEEVMADYDDDGNISDVSEGSSTSRKRRMSETNLDAEYSREAALNQSMKAMDGQSSLVALSRQSLHRSSSQGSTRSLSSERKGRMKPRITMFPAFESKLDELKATAKDMMDNEVDPDQQDVILTQYAEASLTILRQLRYHCMNSGLDGWRQGETKRKVLIVDDSLVTRKMVARAFEKANFIVDTAENGVEGVKKLKHQIYDIAFMDIDMPVMNGFEATKALRQWEDSQRPGARQPICALTAAYVDDFERSELMKFKEAGLDVMESKPCNIPRLFKVVDDVSPMFSDLSISVSQGTATPTPTPTPIR</sequence>
<evidence type="ECO:0000256" key="4">
    <source>
        <dbReference type="PROSITE-ProRule" id="PRU00169"/>
    </source>
</evidence>
<dbReference type="Pfam" id="PF13516">
    <property type="entry name" value="LRR_6"/>
    <property type="match status" value="5"/>
</dbReference>
<dbReference type="InterPro" id="IPR001789">
    <property type="entry name" value="Sig_transdc_resp-reg_receiver"/>
</dbReference>
<dbReference type="GO" id="GO:0005634">
    <property type="term" value="C:nucleus"/>
    <property type="evidence" value="ECO:0007669"/>
    <property type="project" value="TreeGrafter"/>
</dbReference>
<feature type="compositionally biased region" description="Acidic residues" evidence="5">
    <location>
        <begin position="582"/>
        <end position="597"/>
    </location>
</feature>
<dbReference type="GO" id="GO:0005096">
    <property type="term" value="F:GTPase activator activity"/>
    <property type="evidence" value="ECO:0007669"/>
    <property type="project" value="UniProtKB-KW"/>
</dbReference>
<dbReference type="Gene3D" id="3.40.50.2300">
    <property type="match status" value="1"/>
</dbReference>
<feature type="compositionally biased region" description="Basic residues" evidence="5">
    <location>
        <begin position="606"/>
        <end position="616"/>
    </location>
</feature>
<evidence type="ECO:0000256" key="5">
    <source>
        <dbReference type="SAM" id="MobiDB-lite"/>
    </source>
</evidence>
<feature type="region of interest" description="Disordered" evidence="5">
    <location>
        <begin position="561"/>
        <end position="616"/>
    </location>
</feature>
<keyword evidence="1" id="KW-0343">GTPase activation</keyword>
<dbReference type="InterPro" id="IPR032675">
    <property type="entry name" value="LRR_dom_sf"/>
</dbReference>
<dbReference type="InterPro" id="IPR001611">
    <property type="entry name" value="Leu-rich_rpt"/>
</dbReference>
<dbReference type="GO" id="GO:0006913">
    <property type="term" value="P:nucleocytoplasmic transport"/>
    <property type="evidence" value="ECO:0007669"/>
    <property type="project" value="TreeGrafter"/>
</dbReference>
<keyword evidence="2" id="KW-0433">Leucine-rich repeat</keyword>
<dbReference type="SMART" id="SM00367">
    <property type="entry name" value="LRR_CC"/>
    <property type="match status" value="2"/>
</dbReference>
<feature type="region of interest" description="Disordered" evidence="5">
    <location>
        <begin position="213"/>
        <end position="245"/>
    </location>
</feature>
<feature type="domain" description="Response regulatory" evidence="6">
    <location>
        <begin position="1232"/>
        <end position="1356"/>
    </location>
</feature>
<feature type="compositionally biased region" description="Low complexity" evidence="5">
    <location>
        <begin position="1135"/>
        <end position="1152"/>
    </location>
</feature>
<dbReference type="SUPFAM" id="SSF55785">
    <property type="entry name" value="PYP-like sensor domain (PAS domain)"/>
    <property type="match status" value="1"/>
</dbReference>
<reference evidence="7" key="1">
    <citation type="submission" date="2021-01" db="EMBL/GenBank/DDBJ databases">
        <authorList>
            <person name="Corre E."/>
            <person name="Pelletier E."/>
            <person name="Niang G."/>
            <person name="Scheremetjew M."/>
            <person name="Finn R."/>
            <person name="Kale V."/>
            <person name="Holt S."/>
            <person name="Cochrane G."/>
            <person name="Meng A."/>
            <person name="Brown T."/>
            <person name="Cohen L."/>
        </authorList>
    </citation>
    <scope>NUCLEOTIDE SEQUENCE</scope>
    <source>
        <strain evidence="7">CCMP 410</strain>
    </source>
</reference>
<evidence type="ECO:0000313" key="8">
    <source>
        <dbReference type="EMBL" id="CAD9309622.1"/>
    </source>
</evidence>
<dbReference type="EMBL" id="HBGK01049720">
    <property type="protein sequence ID" value="CAD9309614.1"/>
    <property type="molecule type" value="Transcribed_RNA"/>
</dbReference>
<dbReference type="GO" id="GO:0048471">
    <property type="term" value="C:perinuclear region of cytoplasm"/>
    <property type="evidence" value="ECO:0007669"/>
    <property type="project" value="TreeGrafter"/>
</dbReference>
<dbReference type="Pfam" id="PF00072">
    <property type="entry name" value="Response_reg"/>
    <property type="match status" value="1"/>
</dbReference>
<dbReference type="Gene3D" id="3.80.10.10">
    <property type="entry name" value="Ribonuclease Inhibitor"/>
    <property type="match status" value="2"/>
</dbReference>
<evidence type="ECO:0000259" key="6">
    <source>
        <dbReference type="PROSITE" id="PS50110"/>
    </source>
</evidence>
<evidence type="ECO:0000256" key="2">
    <source>
        <dbReference type="ARBA" id="ARBA00022614"/>
    </source>
</evidence>
<dbReference type="InterPro" id="IPR035965">
    <property type="entry name" value="PAS-like_dom_sf"/>
</dbReference>
<dbReference type="PANTHER" id="PTHR24113">
    <property type="entry name" value="RAN GTPASE-ACTIVATING PROTEIN 1"/>
    <property type="match status" value="1"/>
</dbReference>
<dbReference type="SMART" id="SM00368">
    <property type="entry name" value="LRR_RI"/>
    <property type="match status" value="7"/>
</dbReference>
<keyword evidence="4" id="KW-0597">Phosphoprotein</keyword>
<organism evidence="7">
    <name type="scientific">Grammatophora oceanica</name>
    <dbReference type="NCBI Taxonomy" id="210454"/>
    <lineage>
        <taxon>Eukaryota</taxon>
        <taxon>Sar</taxon>
        <taxon>Stramenopiles</taxon>
        <taxon>Ochrophyta</taxon>
        <taxon>Bacillariophyta</taxon>
        <taxon>Fragilariophyceae</taxon>
        <taxon>Fragilariophycidae</taxon>
        <taxon>Rhabdonematales</taxon>
        <taxon>Grammatophoraceae</taxon>
        <taxon>Grammatophora</taxon>
    </lineage>
</organism>
<feature type="compositionally biased region" description="Low complexity" evidence="5">
    <location>
        <begin position="228"/>
        <end position="243"/>
    </location>
</feature>
<dbReference type="GO" id="GO:0000160">
    <property type="term" value="P:phosphorelay signal transduction system"/>
    <property type="evidence" value="ECO:0007669"/>
    <property type="project" value="InterPro"/>
</dbReference>
<feature type="compositionally biased region" description="Basic residues" evidence="5">
    <location>
        <begin position="566"/>
        <end position="575"/>
    </location>
</feature>
<dbReference type="SUPFAM" id="SSF52172">
    <property type="entry name" value="CheY-like"/>
    <property type="match status" value="1"/>
</dbReference>
<protein>
    <recommendedName>
        <fullName evidence="6">Response regulatory domain-containing protein</fullName>
    </recommendedName>
</protein>
<feature type="modified residue" description="4-aspartylphosphate" evidence="4">
    <location>
        <position position="1281"/>
    </location>
</feature>
<evidence type="ECO:0000256" key="3">
    <source>
        <dbReference type="ARBA" id="ARBA00022737"/>
    </source>
</evidence>
<dbReference type="GO" id="GO:0005829">
    <property type="term" value="C:cytosol"/>
    <property type="evidence" value="ECO:0007669"/>
    <property type="project" value="TreeGrafter"/>
</dbReference>
<dbReference type="PROSITE" id="PS50110">
    <property type="entry name" value="RESPONSE_REGULATORY"/>
    <property type="match status" value="1"/>
</dbReference>
<evidence type="ECO:0000313" key="7">
    <source>
        <dbReference type="EMBL" id="CAD9309614.1"/>
    </source>
</evidence>
<dbReference type="SUPFAM" id="SSF52047">
    <property type="entry name" value="RNI-like"/>
    <property type="match status" value="2"/>
</dbReference>
<dbReference type="CDD" id="cd17546">
    <property type="entry name" value="REC_hyHK_CKI1_RcsC-like"/>
    <property type="match status" value="1"/>
</dbReference>
<dbReference type="InterPro" id="IPR011006">
    <property type="entry name" value="CheY-like_superfamily"/>
</dbReference>
<dbReference type="Gene3D" id="3.30.450.20">
    <property type="entry name" value="PAS domain"/>
    <property type="match status" value="1"/>
</dbReference>
<accession>A0A6U5PP61</accession>
<gene>
    <name evidence="7" type="ORF">GOCE00092_LOCUS26096</name>
    <name evidence="8" type="ORF">GOCE00092_LOCUS26098</name>
</gene>
<feature type="region of interest" description="Disordered" evidence="5">
    <location>
        <begin position="1128"/>
        <end position="1160"/>
    </location>
</feature>
<feature type="region of interest" description="Disordered" evidence="5">
    <location>
        <begin position="1080"/>
        <end position="1109"/>
    </location>
</feature>
<keyword evidence="3" id="KW-0677">Repeat</keyword>
<dbReference type="EMBL" id="HBGK01049723">
    <property type="protein sequence ID" value="CAD9309622.1"/>
    <property type="molecule type" value="Transcribed_RNA"/>
</dbReference>
<dbReference type="SMART" id="SM00448">
    <property type="entry name" value="REC"/>
    <property type="match status" value="1"/>
</dbReference>
<dbReference type="InterPro" id="IPR000014">
    <property type="entry name" value="PAS"/>
</dbReference>
<dbReference type="InterPro" id="IPR006553">
    <property type="entry name" value="Leu-rich_rpt_Cys-con_subtyp"/>
</dbReference>
<proteinExistence type="predicted"/>
<name>A0A6U5PP61_9STRA</name>
<dbReference type="PANTHER" id="PTHR24113:SF12">
    <property type="entry name" value="RAN GTPASE-ACTIVATING PROTEIN 1"/>
    <property type="match status" value="1"/>
</dbReference>
<dbReference type="CDD" id="cd00130">
    <property type="entry name" value="PAS"/>
    <property type="match status" value="1"/>
</dbReference>
<dbReference type="GO" id="GO:0031267">
    <property type="term" value="F:small GTPase binding"/>
    <property type="evidence" value="ECO:0007669"/>
    <property type="project" value="TreeGrafter"/>
</dbReference>